<dbReference type="Proteomes" id="UP000689129">
    <property type="component" value="Unassembled WGS sequence"/>
</dbReference>
<dbReference type="EMBL" id="JAEMWZ010000253">
    <property type="protein sequence ID" value="KAG7129197.1"/>
    <property type="molecule type" value="Genomic_DNA"/>
</dbReference>
<evidence type="ECO:0000313" key="2">
    <source>
        <dbReference type="EMBL" id="KAG7129197.1"/>
    </source>
</evidence>
<sequence>MSHLDQEVTFARAPFSILPPKETTWRPTSTTDNNFFYLRLKPSTGLAALPSSRHFFSPSGGHTLPFEQHPSPGSCSA</sequence>
<gene>
    <name evidence="2" type="ORF">HYQ45_011543</name>
    <name evidence="1" type="ORF">HYQ45_018694</name>
</gene>
<evidence type="ECO:0000313" key="1">
    <source>
        <dbReference type="EMBL" id="KAG7102687.1"/>
    </source>
</evidence>
<proteinExistence type="predicted"/>
<name>A0A8I3AL41_VERLO</name>
<dbReference type="EMBL" id="JAEMWZ010000925">
    <property type="protein sequence ID" value="KAG7102687.1"/>
    <property type="molecule type" value="Genomic_DNA"/>
</dbReference>
<accession>A0A8I3AL41</accession>
<organism evidence="2 3">
    <name type="scientific">Verticillium longisporum</name>
    <name type="common">Verticillium dahliae var. longisporum</name>
    <dbReference type="NCBI Taxonomy" id="100787"/>
    <lineage>
        <taxon>Eukaryota</taxon>
        <taxon>Fungi</taxon>
        <taxon>Dikarya</taxon>
        <taxon>Ascomycota</taxon>
        <taxon>Pezizomycotina</taxon>
        <taxon>Sordariomycetes</taxon>
        <taxon>Hypocreomycetidae</taxon>
        <taxon>Glomerellales</taxon>
        <taxon>Plectosphaerellaceae</taxon>
        <taxon>Verticillium</taxon>
    </lineage>
</organism>
<evidence type="ECO:0000313" key="3">
    <source>
        <dbReference type="Proteomes" id="UP000689129"/>
    </source>
</evidence>
<protein>
    <submittedName>
        <fullName evidence="2">Uncharacterized protein</fullName>
    </submittedName>
</protein>
<dbReference type="AlphaFoldDB" id="A0A8I3AL41"/>
<comment type="caution">
    <text evidence="2">The sequence shown here is derived from an EMBL/GenBank/DDBJ whole genome shotgun (WGS) entry which is preliminary data.</text>
</comment>
<reference evidence="2" key="1">
    <citation type="journal article" date="2021" name="Mol. Plant Pathol.">
        <title>A 20-kb lineage-specific genomic region tames virulence in pathogenic amphidiploid Verticillium longisporum.</title>
        <authorList>
            <person name="Harting R."/>
            <person name="Starke J."/>
            <person name="Kusch H."/>
            <person name="Poggeler S."/>
            <person name="Maurus I."/>
            <person name="Schluter R."/>
            <person name="Landesfeind M."/>
            <person name="Bulla I."/>
            <person name="Nowrousian M."/>
            <person name="de Jonge R."/>
            <person name="Stahlhut G."/>
            <person name="Hoff K.J."/>
            <person name="Asshauer K.P."/>
            <person name="Thurmer A."/>
            <person name="Stanke M."/>
            <person name="Daniel R."/>
            <person name="Morgenstern B."/>
            <person name="Thomma B.P.H.J."/>
            <person name="Kronstad J.W."/>
            <person name="Braus-Stromeyer S.A."/>
            <person name="Braus G.H."/>
        </authorList>
    </citation>
    <scope>NUCLEOTIDE SEQUENCE</scope>
    <source>
        <strain evidence="2">Vl32</strain>
    </source>
</reference>